<comment type="similarity">
    <text evidence="2">Belongs to the cation diffusion facilitator (CDF) transporter (TC 2.A.4) family. SLC30A subfamily.</text>
</comment>
<evidence type="ECO:0000256" key="6">
    <source>
        <dbReference type="ARBA" id="ARBA00022989"/>
    </source>
</evidence>
<keyword evidence="7" id="KW-0406">Ion transport</keyword>
<keyword evidence="4 9" id="KW-0812">Transmembrane</keyword>
<keyword evidence="5" id="KW-0864">Zinc transport</keyword>
<evidence type="ECO:0000256" key="3">
    <source>
        <dbReference type="ARBA" id="ARBA00022448"/>
    </source>
</evidence>
<dbReference type="SUPFAM" id="SSF161111">
    <property type="entry name" value="Cation efflux protein transmembrane domain-like"/>
    <property type="match status" value="1"/>
</dbReference>
<comment type="caution">
    <text evidence="12">The sequence shown here is derived from an EMBL/GenBank/DDBJ whole genome shotgun (WGS) entry which is preliminary data.</text>
</comment>
<dbReference type="EMBL" id="JXTC01000033">
    <property type="protein sequence ID" value="PON97201.1"/>
    <property type="molecule type" value="Genomic_DNA"/>
</dbReference>
<evidence type="ECO:0000256" key="8">
    <source>
        <dbReference type="ARBA" id="ARBA00023136"/>
    </source>
</evidence>
<dbReference type="InterPro" id="IPR027469">
    <property type="entry name" value="Cation_efflux_TMD_sf"/>
</dbReference>
<feature type="domain" description="Cation efflux protein cytoplasmic" evidence="11">
    <location>
        <begin position="215"/>
        <end position="289"/>
    </location>
</feature>
<evidence type="ECO:0000259" key="10">
    <source>
        <dbReference type="Pfam" id="PF01545"/>
    </source>
</evidence>
<keyword evidence="13" id="KW-1185">Reference proteome</keyword>
<evidence type="ECO:0000256" key="7">
    <source>
        <dbReference type="ARBA" id="ARBA00023065"/>
    </source>
</evidence>
<gene>
    <name evidence="12" type="ORF">TorRG33x02_069570</name>
</gene>
<keyword evidence="6 9" id="KW-1133">Transmembrane helix</keyword>
<organism evidence="12 13">
    <name type="scientific">Trema orientale</name>
    <name type="common">Charcoal tree</name>
    <name type="synonym">Celtis orientalis</name>
    <dbReference type="NCBI Taxonomy" id="63057"/>
    <lineage>
        <taxon>Eukaryota</taxon>
        <taxon>Viridiplantae</taxon>
        <taxon>Streptophyta</taxon>
        <taxon>Embryophyta</taxon>
        <taxon>Tracheophyta</taxon>
        <taxon>Spermatophyta</taxon>
        <taxon>Magnoliopsida</taxon>
        <taxon>eudicotyledons</taxon>
        <taxon>Gunneridae</taxon>
        <taxon>Pentapetalae</taxon>
        <taxon>rosids</taxon>
        <taxon>fabids</taxon>
        <taxon>Rosales</taxon>
        <taxon>Cannabaceae</taxon>
        <taxon>Trema</taxon>
    </lineage>
</organism>
<dbReference type="InterPro" id="IPR027470">
    <property type="entry name" value="Cation_efflux_CTD"/>
</dbReference>
<reference evidence="13" key="1">
    <citation type="submission" date="2016-06" db="EMBL/GenBank/DDBJ databases">
        <title>Parallel loss of symbiosis genes in relatives of nitrogen-fixing non-legume Parasponia.</title>
        <authorList>
            <person name="Van Velzen R."/>
            <person name="Holmer R."/>
            <person name="Bu F."/>
            <person name="Rutten L."/>
            <person name="Van Zeijl A."/>
            <person name="Liu W."/>
            <person name="Santuari L."/>
            <person name="Cao Q."/>
            <person name="Sharma T."/>
            <person name="Shen D."/>
            <person name="Roswanjaya Y."/>
            <person name="Wardhani T."/>
            <person name="Kalhor M.S."/>
            <person name="Jansen J."/>
            <person name="Van den Hoogen J."/>
            <person name="Gungor B."/>
            <person name="Hartog M."/>
            <person name="Hontelez J."/>
            <person name="Verver J."/>
            <person name="Yang W.-C."/>
            <person name="Schijlen E."/>
            <person name="Repin R."/>
            <person name="Schilthuizen M."/>
            <person name="Schranz E."/>
            <person name="Heidstra R."/>
            <person name="Miyata K."/>
            <person name="Fedorova E."/>
            <person name="Kohlen W."/>
            <person name="Bisseling T."/>
            <person name="Smit S."/>
            <person name="Geurts R."/>
        </authorList>
    </citation>
    <scope>NUCLEOTIDE SEQUENCE [LARGE SCALE GENOMIC DNA]</scope>
    <source>
        <strain evidence="13">cv. RG33-2</strain>
    </source>
</reference>
<dbReference type="PANTHER" id="PTHR11562">
    <property type="entry name" value="CATION EFFLUX PROTEIN/ ZINC TRANSPORTER"/>
    <property type="match status" value="1"/>
</dbReference>
<evidence type="ECO:0000256" key="9">
    <source>
        <dbReference type="SAM" id="Phobius"/>
    </source>
</evidence>
<evidence type="ECO:0000256" key="4">
    <source>
        <dbReference type="ARBA" id="ARBA00022692"/>
    </source>
</evidence>
<dbReference type="Pfam" id="PF16916">
    <property type="entry name" value="ZT_dimer"/>
    <property type="match status" value="1"/>
</dbReference>
<dbReference type="NCBIfam" id="TIGR01297">
    <property type="entry name" value="CDF"/>
    <property type="match status" value="1"/>
</dbReference>
<feature type="transmembrane region" description="Helical" evidence="9">
    <location>
        <begin position="20"/>
        <end position="40"/>
    </location>
</feature>
<sequence length="293" mass="33198">MVEKAVVEEGELKFVGKFPVDCLIFCHLLILCGLLAGTPILVGLKGFFRVEILGALISIQLIWLIAGILVYEAMVRLKHKAGEVNNGFLMFVVAAFGLVVNIIMALLLGHDHDRGHGEHDHGFGFSHRILLLPAHHQHEEQQTSRRTRKEAKEHKCASWRFHPKYWVMIGGGIIWYKPQWERVDSICTLIFSVIVVATTIKMLCNMIELLMESTPREIDATKLEGGLLEMQEAVAIHELHIWALTVGKILSACHVKITPEANADMVLYNVKDYITREYNINHVTIQIEHLLVF</sequence>
<evidence type="ECO:0000259" key="11">
    <source>
        <dbReference type="Pfam" id="PF16916"/>
    </source>
</evidence>
<accession>A0A2P5FHC7</accession>
<dbReference type="GO" id="GO:0005385">
    <property type="term" value="F:zinc ion transmembrane transporter activity"/>
    <property type="evidence" value="ECO:0007669"/>
    <property type="project" value="TreeGrafter"/>
</dbReference>
<dbReference type="Proteomes" id="UP000237000">
    <property type="component" value="Unassembled WGS sequence"/>
</dbReference>
<dbReference type="OrthoDB" id="9944568at2759"/>
<keyword evidence="3" id="KW-0813">Transport</keyword>
<dbReference type="STRING" id="63057.A0A2P5FHC7"/>
<dbReference type="AlphaFoldDB" id="A0A2P5FHC7"/>
<proteinExistence type="inferred from homology"/>
<keyword evidence="8 9" id="KW-0472">Membrane</keyword>
<evidence type="ECO:0000256" key="5">
    <source>
        <dbReference type="ARBA" id="ARBA00022906"/>
    </source>
</evidence>
<evidence type="ECO:0000256" key="1">
    <source>
        <dbReference type="ARBA" id="ARBA00004141"/>
    </source>
</evidence>
<feature type="transmembrane region" description="Helical" evidence="9">
    <location>
        <begin position="52"/>
        <end position="75"/>
    </location>
</feature>
<dbReference type="PANTHER" id="PTHR11562:SF88">
    <property type="entry name" value="METAL TOLERANCE PROTEIN 1"/>
    <property type="match status" value="1"/>
</dbReference>
<dbReference type="InterPro" id="IPR050681">
    <property type="entry name" value="CDF/SLC30A"/>
</dbReference>
<dbReference type="InterPro" id="IPR002524">
    <property type="entry name" value="Cation_efflux"/>
</dbReference>
<dbReference type="InParanoid" id="A0A2P5FHC7"/>
<feature type="transmembrane region" description="Helical" evidence="9">
    <location>
        <begin position="87"/>
        <end position="108"/>
    </location>
</feature>
<evidence type="ECO:0000313" key="12">
    <source>
        <dbReference type="EMBL" id="PON97201.1"/>
    </source>
</evidence>
<name>A0A2P5FHC7_TREOI</name>
<dbReference type="InterPro" id="IPR058533">
    <property type="entry name" value="Cation_efflux_TM"/>
</dbReference>
<dbReference type="GO" id="GO:0005886">
    <property type="term" value="C:plasma membrane"/>
    <property type="evidence" value="ECO:0007669"/>
    <property type="project" value="TreeGrafter"/>
</dbReference>
<protein>
    <submittedName>
        <fullName evidence="12">Cation efflux protein</fullName>
    </submittedName>
</protein>
<keyword evidence="5" id="KW-0862">Zinc</keyword>
<evidence type="ECO:0000313" key="13">
    <source>
        <dbReference type="Proteomes" id="UP000237000"/>
    </source>
</evidence>
<feature type="domain" description="Cation efflux protein transmembrane" evidence="10">
    <location>
        <begin position="46"/>
        <end position="211"/>
    </location>
</feature>
<comment type="subcellular location">
    <subcellularLocation>
        <location evidence="1">Membrane</location>
        <topology evidence="1">Multi-pass membrane protein</topology>
    </subcellularLocation>
</comment>
<feature type="transmembrane region" description="Helical" evidence="9">
    <location>
        <begin position="183"/>
        <end position="204"/>
    </location>
</feature>
<dbReference type="Pfam" id="PF01545">
    <property type="entry name" value="Cation_efflux"/>
    <property type="match status" value="1"/>
</dbReference>
<dbReference type="Gene3D" id="1.20.1510.10">
    <property type="entry name" value="Cation efflux protein transmembrane domain"/>
    <property type="match status" value="1"/>
</dbReference>
<evidence type="ECO:0000256" key="2">
    <source>
        <dbReference type="ARBA" id="ARBA00008873"/>
    </source>
</evidence>